<feature type="non-terminal residue" evidence="1">
    <location>
        <position position="1"/>
    </location>
</feature>
<sequence>FNSSFKFVEEVGEVEKVKEVEEQVETSCGILQVASPSPTDCLSSLKSWVIDDDNEMILTKLRTFSIDCLIDDKPV</sequence>
<protein>
    <submittedName>
        <fullName evidence="1">14788_t:CDS:1</fullName>
    </submittedName>
</protein>
<evidence type="ECO:0000313" key="2">
    <source>
        <dbReference type="Proteomes" id="UP000789702"/>
    </source>
</evidence>
<proteinExistence type="predicted"/>
<reference evidence="1" key="1">
    <citation type="submission" date="2021-06" db="EMBL/GenBank/DDBJ databases">
        <authorList>
            <person name="Kallberg Y."/>
            <person name="Tangrot J."/>
            <person name="Rosling A."/>
        </authorList>
    </citation>
    <scope>NUCLEOTIDE SEQUENCE</scope>
    <source>
        <strain evidence="1">IL203A</strain>
    </source>
</reference>
<name>A0ACA9QE50_9GLOM</name>
<evidence type="ECO:0000313" key="1">
    <source>
        <dbReference type="EMBL" id="CAG8748036.1"/>
    </source>
</evidence>
<accession>A0ACA9QE50</accession>
<keyword evidence="2" id="KW-1185">Reference proteome</keyword>
<comment type="caution">
    <text evidence="1">The sequence shown here is derived from an EMBL/GenBank/DDBJ whole genome shotgun (WGS) entry which is preliminary data.</text>
</comment>
<organism evidence="1 2">
    <name type="scientific">Dentiscutata heterogama</name>
    <dbReference type="NCBI Taxonomy" id="1316150"/>
    <lineage>
        <taxon>Eukaryota</taxon>
        <taxon>Fungi</taxon>
        <taxon>Fungi incertae sedis</taxon>
        <taxon>Mucoromycota</taxon>
        <taxon>Glomeromycotina</taxon>
        <taxon>Glomeromycetes</taxon>
        <taxon>Diversisporales</taxon>
        <taxon>Gigasporaceae</taxon>
        <taxon>Dentiscutata</taxon>
    </lineage>
</organism>
<feature type="non-terminal residue" evidence="1">
    <location>
        <position position="75"/>
    </location>
</feature>
<gene>
    <name evidence="1" type="ORF">DHETER_LOCUS14463</name>
</gene>
<dbReference type="EMBL" id="CAJVPU010044639">
    <property type="protein sequence ID" value="CAG8748036.1"/>
    <property type="molecule type" value="Genomic_DNA"/>
</dbReference>
<dbReference type="Proteomes" id="UP000789702">
    <property type="component" value="Unassembled WGS sequence"/>
</dbReference>